<keyword evidence="8" id="KW-1185">Reference proteome</keyword>
<dbReference type="GO" id="GO:0051607">
    <property type="term" value="P:defense response to virus"/>
    <property type="evidence" value="ECO:0007669"/>
    <property type="project" value="UniProtKB-KW"/>
</dbReference>
<dbReference type="Proteomes" id="UP000078390">
    <property type="component" value="Unassembled WGS sequence"/>
</dbReference>
<name>A0A179D1U3_9BACT</name>
<keyword evidence="5" id="KW-0051">Antiviral defense</keyword>
<sequence length="131" mass="15288">MNKTRKREVKLDNLNEYKKELQNLNVLSAERIVEIGEGIGKFLKDCNIKTTQIRKFLDAIRKIQTKFDKDQVILLRPKLAYLAGREEKLKPLMEVLDPAIRAGAQSKESFQRLVYFIESIVAYHRFYGGQD</sequence>
<organism evidence="7 8">
    <name type="scientific">Thermosulfurimonas dismutans</name>
    <dbReference type="NCBI Taxonomy" id="999894"/>
    <lineage>
        <taxon>Bacteria</taxon>
        <taxon>Pseudomonadati</taxon>
        <taxon>Thermodesulfobacteriota</taxon>
        <taxon>Thermodesulfobacteria</taxon>
        <taxon>Thermodesulfobacteriales</taxon>
        <taxon>Thermodesulfobacteriaceae</taxon>
        <taxon>Thermosulfurimonas</taxon>
    </lineage>
</organism>
<evidence type="ECO:0000256" key="6">
    <source>
        <dbReference type="ARBA" id="ARBA00031723"/>
    </source>
</evidence>
<proteinExistence type="inferred from homology"/>
<dbReference type="AlphaFoldDB" id="A0A179D1U3"/>
<evidence type="ECO:0000256" key="3">
    <source>
        <dbReference type="ARBA" id="ARBA00016118"/>
    </source>
</evidence>
<evidence type="ECO:0000256" key="4">
    <source>
        <dbReference type="ARBA" id="ARBA00022884"/>
    </source>
</evidence>
<evidence type="ECO:0000256" key="2">
    <source>
        <dbReference type="ARBA" id="ARBA00006896"/>
    </source>
</evidence>
<gene>
    <name evidence="7" type="ORF">TDIS_1839</name>
</gene>
<dbReference type="EMBL" id="LWLG01000017">
    <property type="protein sequence ID" value="OAQ20020.1"/>
    <property type="molecule type" value="Genomic_DNA"/>
</dbReference>
<dbReference type="CDD" id="cd09647">
    <property type="entry name" value="Csm2_III-A"/>
    <property type="match status" value="1"/>
</dbReference>
<dbReference type="Pfam" id="PF03750">
    <property type="entry name" value="Csm2_III-A"/>
    <property type="match status" value="1"/>
</dbReference>
<dbReference type="GO" id="GO:0003723">
    <property type="term" value="F:RNA binding"/>
    <property type="evidence" value="ECO:0007669"/>
    <property type="project" value="UniProtKB-KW"/>
</dbReference>
<dbReference type="InterPro" id="IPR010149">
    <property type="entry name" value="CRISPR-assoc_prot_Csm2_III-A"/>
</dbReference>
<comment type="similarity">
    <text evidence="2">Belongs to the CRISPR-associated Csm2 family.</text>
</comment>
<reference evidence="7 8" key="1">
    <citation type="submission" date="2016-04" db="EMBL/GenBank/DDBJ databases">
        <title>Genome analysis of Thermosulfurimonas dismutans, the first thermophilic sulfur-disproportionating bacterium of the phylum Thermodesulfobacteria.</title>
        <authorList>
            <person name="Mardanov A.V."/>
            <person name="Beletsky A.V."/>
            <person name="Kadnikov V.V."/>
            <person name="Slobodkin A.I."/>
            <person name="Ravin N.V."/>
        </authorList>
    </citation>
    <scope>NUCLEOTIDE SEQUENCE [LARGE SCALE GENOMIC DNA]</scope>
    <source>
        <strain evidence="7 8">S95</strain>
    </source>
</reference>
<protein>
    <recommendedName>
        <fullName evidence="3">CRISPR system Cms protein Csm2</fullName>
    </recommendedName>
    <alternativeName>
        <fullName evidence="6">CRISPR type III A-associated protein Csm2</fullName>
    </alternativeName>
</protein>
<keyword evidence="4" id="KW-0694">RNA-binding</keyword>
<evidence type="ECO:0000313" key="8">
    <source>
        <dbReference type="Proteomes" id="UP000078390"/>
    </source>
</evidence>
<evidence type="ECO:0000313" key="7">
    <source>
        <dbReference type="EMBL" id="OAQ20020.1"/>
    </source>
</evidence>
<accession>A0A179D1U3</accession>
<evidence type="ECO:0000256" key="1">
    <source>
        <dbReference type="ARBA" id="ARBA00003640"/>
    </source>
</evidence>
<dbReference type="RefSeq" id="WP_068671562.1">
    <property type="nucleotide sequence ID" value="NZ_LWLG01000017.1"/>
</dbReference>
<evidence type="ECO:0000256" key="5">
    <source>
        <dbReference type="ARBA" id="ARBA00023118"/>
    </source>
</evidence>
<dbReference type="NCBIfam" id="TIGR01870">
    <property type="entry name" value="cas_TM1810_Csm2"/>
    <property type="match status" value="1"/>
</dbReference>
<comment type="caution">
    <text evidence="7">The sequence shown here is derived from an EMBL/GenBank/DDBJ whole genome shotgun (WGS) entry which is preliminary data.</text>
</comment>
<comment type="function">
    <text evidence="1">This subunit may be involved in monitoring complementarity of crRNA and target RNA.</text>
</comment>
<dbReference type="STRING" id="999894.TDIS_1839"/>
<dbReference type="OrthoDB" id="1862673at2"/>